<reference evidence="1 2" key="1">
    <citation type="submission" date="2017-07" db="EMBL/GenBank/DDBJ databases">
        <title>Complete genome sequence of Actinoalloteichus hoggarensis DSM 45943, type strain of Actinoalloteichus hoggarensis.</title>
        <authorList>
            <person name="Ruckert C."/>
            <person name="Nouioui I."/>
            <person name="Willmese J."/>
            <person name="van Wezel G."/>
            <person name="Klenk H.-P."/>
            <person name="Kalinowski J."/>
            <person name="Zotchev S.B."/>
        </authorList>
    </citation>
    <scope>NUCLEOTIDE SEQUENCE [LARGE SCALE GENOMIC DNA]</scope>
    <source>
        <strain evidence="1 2">DSM 45943</strain>
    </source>
</reference>
<evidence type="ECO:0000313" key="1">
    <source>
        <dbReference type="EMBL" id="ASO23039.1"/>
    </source>
</evidence>
<organism evidence="1 2">
    <name type="scientific">Actinoalloteichus hoggarensis</name>
    <dbReference type="NCBI Taxonomy" id="1470176"/>
    <lineage>
        <taxon>Bacteria</taxon>
        <taxon>Bacillati</taxon>
        <taxon>Actinomycetota</taxon>
        <taxon>Actinomycetes</taxon>
        <taxon>Pseudonocardiales</taxon>
        <taxon>Pseudonocardiaceae</taxon>
        <taxon>Actinoalloteichus</taxon>
    </lineage>
</organism>
<sequence length="227" mass="26591">MEALGILAVLAFGLLIVGTLLIARHLRRKRRAEFQAWADAHGWSYRPRDDRWVGHFQAPMFRRGHRRGAQHVVEGAHRGRRLVVFEYFYVERQGSGKNRRDTTYRFAVASVFTPTPRPVLEVTREHLGHRLMSVFGVKDLQLESEEFNRAFRIDTEDGRFAYDILHPRTMEWMLGDERFRSLPFRFDGGNLLSWRSGRLRPADIAPLATFVVDIVERVPDYVWQDRA</sequence>
<evidence type="ECO:0000313" key="2">
    <source>
        <dbReference type="Proteomes" id="UP000204221"/>
    </source>
</evidence>
<dbReference type="KEGG" id="ahg:AHOG_27205"/>
<accession>A0A221WC21</accession>
<proteinExistence type="predicted"/>
<dbReference type="AlphaFoldDB" id="A0A221WC21"/>
<name>A0A221WC21_9PSEU</name>
<dbReference type="RefSeq" id="WP_093943878.1">
    <property type="nucleotide sequence ID" value="NZ_CP022521.1"/>
</dbReference>
<protein>
    <submittedName>
        <fullName evidence="1">Uncharacterized protein</fullName>
    </submittedName>
</protein>
<gene>
    <name evidence="1" type="ORF">AHOG_27205</name>
</gene>
<keyword evidence="2" id="KW-1185">Reference proteome</keyword>
<dbReference type="EMBL" id="CP022521">
    <property type="protein sequence ID" value="ASO23039.1"/>
    <property type="molecule type" value="Genomic_DNA"/>
</dbReference>
<dbReference type="Proteomes" id="UP000204221">
    <property type="component" value="Chromosome"/>
</dbReference>
<dbReference type="OrthoDB" id="3429251at2"/>